<dbReference type="Gene3D" id="3.40.30.10">
    <property type="entry name" value="Glutaredoxin"/>
    <property type="match status" value="1"/>
</dbReference>
<sequence>MNRTPTLVLVTKASCHLCEDARDVVSAVAAELGLSWHEISLDGDAELTARYGEEIPVVLVDGVQRDFWHIDPVRLRSILSSATAAESQSASNETVLGVAQPRPTVG</sequence>
<gene>
    <name evidence="2" type="ORF">ACFOW9_11330</name>
</gene>
<evidence type="ECO:0000313" key="2">
    <source>
        <dbReference type="EMBL" id="MFC4266193.1"/>
    </source>
</evidence>
<dbReference type="Pfam" id="PF05768">
    <property type="entry name" value="Glrx-like"/>
    <property type="match status" value="1"/>
</dbReference>
<accession>A0ABV8R232</accession>
<name>A0ABV8R232_9MICC</name>
<evidence type="ECO:0000313" key="3">
    <source>
        <dbReference type="Proteomes" id="UP001595773"/>
    </source>
</evidence>
<dbReference type="InterPro" id="IPR036249">
    <property type="entry name" value="Thioredoxin-like_sf"/>
</dbReference>
<proteinExistence type="predicted"/>
<dbReference type="Proteomes" id="UP001595773">
    <property type="component" value="Unassembled WGS sequence"/>
</dbReference>
<comment type="caution">
    <text evidence="2">The sequence shown here is derived from an EMBL/GenBank/DDBJ whole genome shotgun (WGS) entry which is preliminary data.</text>
</comment>
<protein>
    <submittedName>
        <fullName evidence="2">Glutaredoxin family protein</fullName>
    </submittedName>
</protein>
<dbReference type="EMBL" id="JBHSCQ010000017">
    <property type="protein sequence ID" value="MFC4266193.1"/>
    <property type="molecule type" value="Genomic_DNA"/>
</dbReference>
<dbReference type="RefSeq" id="WP_326832751.1">
    <property type="nucleotide sequence ID" value="NZ_BAABLL010000008.1"/>
</dbReference>
<dbReference type="SUPFAM" id="SSF52833">
    <property type="entry name" value="Thioredoxin-like"/>
    <property type="match status" value="1"/>
</dbReference>
<organism evidence="2 3">
    <name type="scientific">Arthrobacter cryoconiti</name>
    <dbReference type="NCBI Taxonomy" id="748907"/>
    <lineage>
        <taxon>Bacteria</taxon>
        <taxon>Bacillati</taxon>
        <taxon>Actinomycetota</taxon>
        <taxon>Actinomycetes</taxon>
        <taxon>Micrococcales</taxon>
        <taxon>Micrococcaceae</taxon>
        <taxon>Arthrobacter</taxon>
    </lineage>
</organism>
<feature type="region of interest" description="Disordered" evidence="1">
    <location>
        <begin position="87"/>
        <end position="106"/>
    </location>
</feature>
<evidence type="ECO:0000256" key="1">
    <source>
        <dbReference type="SAM" id="MobiDB-lite"/>
    </source>
</evidence>
<keyword evidence="3" id="KW-1185">Reference proteome</keyword>
<dbReference type="InterPro" id="IPR008554">
    <property type="entry name" value="Glutaredoxin-like"/>
</dbReference>
<reference evidence="3" key="1">
    <citation type="journal article" date="2019" name="Int. J. Syst. Evol. Microbiol.">
        <title>The Global Catalogue of Microorganisms (GCM) 10K type strain sequencing project: providing services to taxonomists for standard genome sequencing and annotation.</title>
        <authorList>
            <consortium name="The Broad Institute Genomics Platform"/>
            <consortium name="The Broad Institute Genome Sequencing Center for Infectious Disease"/>
            <person name="Wu L."/>
            <person name="Ma J."/>
        </authorList>
    </citation>
    <scope>NUCLEOTIDE SEQUENCE [LARGE SCALE GENOMIC DNA]</scope>
    <source>
        <strain evidence="3">CGMCC 1.10698</strain>
    </source>
</reference>